<reference evidence="2 3" key="1">
    <citation type="submission" date="2024-08" db="EMBL/GenBank/DDBJ databases">
        <authorList>
            <person name="Lu H."/>
        </authorList>
    </citation>
    <scope>NUCLEOTIDE SEQUENCE [LARGE SCALE GENOMIC DNA]</scope>
    <source>
        <strain evidence="2 3">LYH14W</strain>
    </source>
</reference>
<feature type="domain" description="Glycosyltransferase 2-like" evidence="1">
    <location>
        <begin position="13"/>
        <end position="103"/>
    </location>
</feature>
<dbReference type="InterPro" id="IPR029044">
    <property type="entry name" value="Nucleotide-diphossugar_trans"/>
</dbReference>
<dbReference type="RefSeq" id="WP_394481411.1">
    <property type="nucleotide sequence ID" value="NZ_JBIGHV010000007.1"/>
</dbReference>
<name>A0ABW7F5P7_9BURK</name>
<dbReference type="Proteomes" id="UP001606210">
    <property type="component" value="Unassembled WGS sequence"/>
</dbReference>
<evidence type="ECO:0000313" key="3">
    <source>
        <dbReference type="Proteomes" id="UP001606210"/>
    </source>
</evidence>
<gene>
    <name evidence="2" type="ORF">ACG00Y_18605</name>
</gene>
<dbReference type="EMBL" id="JBIGHV010000007">
    <property type="protein sequence ID" value="MFG6431938.1"/>
    <property type="molecule type" value="Genomic_DNA"/>
</dbReference>
<organism evidence="2 3">
    <name type="scientific">Pelomonas parva</name>
    <dbReference type="NCBI Taxonomy" id="3299032"/>
    <lineage>
        <taxon>Bacteria</taxon>
        <taxon>Pseudomonadati</taxon>
        <taxon>Pseudomonadota</taxon>
        <taxon>Betaproteobacteria</taxon>
        <taxon>Burkholderiales</taxon>
        <taxon>Sphaerotilaceae</taxon>
        <taxon>Roseateles</taxon>
    </lineage>
</organism>
<proteinExistence type="predicted"/>
<sequence>MTATDRAPATALSFCIPTFNRSSTVQALVRRVLQCDDPDIEVVVLDNGSTDDTLSRLASIDDPRLSVHTNGSNRGVIFNILHVLLKARGDYCCLLLDKDSVDPAGITAFKSFLQKERPATGFCEYGPATGHVADLFEAGLPALRKVGYACHHPSGYFFEAKRLRGLDIATRFSDFDYVGHFPLDFMQAELSLQGRAAVYHCDLFSPEQLTATAKKSFGTHAGKEDAFFSPKGRLKMATNFSRHIARLPIDGGQKRALITDRYLQGLITSTLGYRRLLANELICNHYHIATRRVGLKETLSEAVGFHKGFMQGLSTDAPARAMALSTTTIALAFTWRAIGALARRLARAWA</sequence>
<dbReference type="PANTHER" id="PTHR22916:SF3">
    <property type="entry name" value="UDP-GLCNAC:BETAGAL BETA-1,3-N-ACETYLGLUCOSAMINYLTRANSFERASE-LIKE PROTEIN 1"/>
    <property type="match status" value="1"/>
</dbReference>
<accession>A0ABW7F5P7</accession>
<evidence type="ECO:0000259" key="1">
    <source>
        <dbReference type="Pfam" id="PF00535"/>
    </source>
</evidence>
<keyword evidence="3" id="KW-1185">Reference proteome</keyword>
<comment type="caution">
    <text evidence="2">The sequence shown here is derived from an EMBL/GenBank/DDBJ whole genome shotgun (WGS) entry which is preliminary data.</text>
</comment>
<evidence type="ECO:0000313" key="2">
    <source>
        <dbReference type="EMBL" id="MFG6431938.1"/>
    </source>
</evidence>
<dbReference type="PANTHER" id="PTHR22916">
    <property type="entry name" value="GLYCOSYLTRANSFERASE"/>
    <property type="match status" value="1"/>
</dbReference>
<dbReference type="Pfam" id="PF00535">
    <property type="entry name" value="Glycos_transf_2"/>
    <property type="match status" value="1"/>
</dbReference>
<dbReference type="SUPFAM" id="SSF53448">
    <property type="entry name" value="Nucleotide-diphospho-sugar transferases"/>
    <property type="match status" value="1"/>
</dbReference>
<dbReference type="Gene3D" id="3.90.550.10">
    <property type="entry name" value="Spore Coat Polysaccharide Biosynthesis Protein SpsA, Chain A"/>
    <property type="match status" value="1"/>
</dbReference>
<dbReference type="InterPro" id="IPR001173">
    <property type="entry name" value="Glyco_trans_2-like"/>
</dbReference>
<dbReference type="CDD" id="cd00761">
    <property type="entry name" value="Glyco_tranf_GTA_type"/>
    <property type="match status" value="1"/>
</dbReference>
<protein>
    <submittedName>
        <fullName evidence="2">Glycosyltransferase family 2 protein</fullName>
    </submittedName>
</protein>